<dbReference type="OrthoDB" id="4229919at2"/>
<dbReference type="InterPro" id="IPR021449">
    <property type="entry name" value="DUF3099"/>
</dbReference>
<evidence type="ECO:0000256" key="2">
    <source>
        <dbReference type="SAM" id="Phobius"/>
    </source>
</evidence>
<protein>
    <submittedName>
        <fullName evidence="3">DUF3099 domain-containing protein</fullName>
    </submittedName>
</protein>
<dbReference type="EMBL" id="VDUX01000001">
    <property type="protein sequence ID" value="TXL63134.1"/>
    <property type="molecule type" value="Genomic_DNA"/>
</dbReference>
<feature type="region of interest" description="Disordered" evidence="1">
    <location>
        <begin position="1"/>
        <end position="24"/>
    </location>
</feature>
<keyword evidence="2" id="KW-1133">Transmembrane helix</keyword>
<evidence type="ECO:0000313" key="3">
    <source>
        <dbReference type="EMBL" id="TXL63134.1"/>
    </source>
</evidence>
<feature type="region of interest" description="Disordered" evidence="1">
    <location>
        <begin position="83"/>
        <end position="104"/>
    </location>
</feature>
<dbReference type="Pfam" id="PF11298">
    <property type="entry name" value="DUF3099"/>
    <property type="match status" value="1"/>
</dbReference>
<dbReference type="AlphaFoldDB" id="A0A5C8NMP7"/>
<sequence>MANDRDDDQVFSITSARSGHSDDLGSREKRYAISMGIRTLCFVGAIIAWQTIGGWVPWLLLVGAVVLPYTSVVLANAGVRQRGEGDNLMKPEPYGTLGPGSPDD</sequence>
<gene>
    <name evidence="3" type="ORF">FHP06_02605</name>
</gene>
<evidence type="ECO:0000256" key="1">
    <source>
        <dbReference type="SAM" id="MobiDB-lite"/>
    </source>
</evidence>
<feature type="transmembrane region" description="Helical" evidence="2">
    <location>
        <begin position="58"/>
        <end position="79"/>
    </location>
</feature>
<reference evidence="3 4" key="1">
    <citation type="submission" date="2019-06" db="EMBL/GenBank/DDBJ databases">
        <title>Aeromicrobium sp. nov., isolated from a maize field.</title>
        <authorList>
            <person name="Lin S.-Y."/>
            <person name="Tsai C.-F."/>
            <person name="Young C.-C."/>
        </authorList>
    </citation>
    <scope>NUCLEOTIDE SEQUENCE [LARGE SCALE GENOMIC DNA]</scope>
    <source>
        <strain evidence="3 4">CC-CFT486</strain>
    </source>
</reference>
<proteinExistence type="predicted"/>
<comment type="caution">
    <text evidence="3">The sequence shown here is derived from an EMBL/GenBank/DDBJ whole genome shotgun (WGS) entry which is preliminary data.</text>
</comment>
<name>A0A5C8NMP7_9ACTN</name>
<accession>A0A5C8NMP7</accession>
<keyword evidence="4" id="KW-1185">Reference proteome</keyword>
<dbReference type="RefSeq" id="WP_147683465.1">
    <property type="nucleotide sequence ID" value="NZ_VDUX01000001.1"/>
</dbReference>
<dbReference type="Proteomes" id="UP000321571">
    <property type="component" value="Unassembled WGS sequence"/>
</dbReference>
<keyword evidence="2" id="KW-0812">Transmembrane</keyword>
<keyword evidence="2" id="KW-0472">Membrane</keyword>
<feature type="transmembrane region" description="Helical" evidence="2">
    <location>
        <begin position="31"/>
        <end position="52"/>
    </location>
</feature>
<organism evidence="3 4">
    <name type="scientific">Aeromicrobium terrae</name>
    <dbReference type="NCBI Taxonomy" id="2498846"/>
    <lineage>
        <taxon>Bacteria</taxon>
        <taxon>Bacillati</taxon>
        <taxon>Actinomycetota</taxon>
        <taxon>Actinomycetes</taxon>
        <taxon>Propionibacteriales</taxon>
        <taxon>Nocardioidaceae</taxon>
        <taxon>Aeromicrobium</taxon>
    </lineage>
</organism>
<evidence type="ECO:0000313" key="4">
    <source>
        <dbReference type="Proteomes" id="UP000321571"/>
    </source>
</evidence>